<feature type="domain" description="Cytochrome c" evidence="9">
    <location>
        <begin position="335"/>
        <end position="437"/>
    </location>
</feature>
<feature type="repeat" description="WD" evidence="6">
    <location>
        <begin position="155"/>
        <end position="186"/>
    </location>
</feature>
<evidence type="ECO:0000256" key="8">
    <source>
        <dbReference type="SAM" id="SignalP"/>
    </source>
</evidence>
<dbReference type="GO" id="GO:0020037">
    <property type="term" value="F:heme binding"/>
    <property type="evidence" value="ECO:0007669"/>
    <property type="project" value="InterPro"/>
</dbReference>
<dbReference type="PROSITE" id="PS50082">
    <property type="entry name" value="WD_REPEATS_2"/>
    <property type="match status" value="4"/>
</dbReference>
<keyword evidence="1" id="KW-0813">Transport</keyword>
<name>A0A222E8E8_9RHOB</name>
<evidence type="ECO:0000256" key="6">
    <source>
        <dbReference type="PROSITE-ProRule" id="PRU00221"/>
    </source>
</evidence>
<dbReference type="KEGG" id="aht:ANTHELSMS3_03738"/>
<dbReference type="InterPro" id="IPR036909">
    <property type="entry name" value="Cyt_c-like_dom_sf"/>
</dbReference>
<dbReference type="InterPro" id="IPR001680">
    <property type="entry name" value="WD40_rpt"/>
</dbReference>
<feature type="repeat" description="WD" evidence="6">
    <location>
        <begin position="63"/>
        <end position="93"/>
    </location>
</feature>
<feature type="repeat" description="WD" evidence="6">
    <location>
        <begin position="25"/>
        <end position="55"/>
    </location>
</feature>
<dbReference type="PANTHER" id="PTHR19879:SF9">
    <property type="entry name" value="TRANSCRIPTION INITIATION FACTOR TFIID SUBUNIT 5"/>
    <property type="match status" value="1"/>
</dbReference>
<dbReference type="SUPFAM" id="SSF46626">
    <property type="entry name" value="Cytochrome c"/>
    <property type="match status" value="1"/>
</dbReference>
<dbReference type="InterPro" id="IPR015943">
    <property type="entry name" value="WD40/YVTN_repeat-like_dom_sf"/>
</dbReference>
<evidence type="ECO:0000256" key="3">
    <source>
        <dbReference type="ARBA" id="ARBA00022723"/>
    </source>
</evidence>
<dbReference type="GO" id="GO:0009055">
    <property type="term" value="F:electron transfer activity"/>
    <property type="evidence" value="ECO:0007669"/>
    <property type="project" value="InterPro"/>
</dbReference>
<dbReference type="PANTHER" id="PTHR19879">
    <property type="entry name" value="TRANSCRIPTION INITIATION FACTOR TFIID"/>
    <property type="match status" value="1"/>
</dbReference>
<dbReference type="PROSITE" id="PS50294">
    <property type="entry name" value="WD_REPEATS_REGION"/>
    <property type="match status" value="1"/>
</dbReference>
<dbReference type="GO" id="GO:0046872">
    <property type="term" value="F:metal ion binding"/>
    <property type="evidence" value="ECO:0007669"/>
    <property type="project" value="UniProtKB-KW"/>
</dbReference>
<gene>
    <name evidence="10" type="ORF">ANTHELSMS3_03738</name>
</gene>
<evidence type="ECO:0000313" key="11">
    <source>
        <dbReference type="Proteomes" id="UP000203589"/>
    </source>
</evidence>
<keyword evidence="5 7" id="KW-0408">Iron</keyword>
<reference evidence="10 11" key="1">
    <citation type="submission" date="2017-07" db="EMBL/GenBank/DDBJ databases">
        <title>Genome Sequence of Antarctobacter heliothermus Strain SMS3 Isolated from a culture of the Diatom Skeletonema marinoi.</title>
        <authorList>
            <person name="Topel M."/>
            <person name="Pinder M.I.M."/>
            <person name="Johansson O.N."/>
            <person name="Kourtchenko O."/>
            <person name="Godhe A."/>
            <person name="Clarke A.K."/>
        </authorList>
    </citation>
    <scope>NUCLEOTIDE SEQUENCE [LARGE SCALE GENOMIC DNA]</scope>
    <source>
        <strain evidence="10 11">SMS3</strain>
    </source>
</reference>
<dbReference type="AlphaFoldDB" id="A0A222E8E8"/>
<dbReference type="SUPFAM" id="SSF50978">
    <property type="entry name" value="WD40 repeat-like"/>
    <property type="match status" value="1"/>
</dbReference>
<evidence type="ECO:0000313" key="10">
    <source>
        <dbReference type="EMBL" id="ASP22360.1"/>
    </source>
</evidence>
<dbReference type="InterPro" id="IPR002327">
    <property type="entry name" value="Cyt_c_1A/1B"/>
</dbReference>
<evidence type="ECO:0000256" key="1">
    <source>
        <dbReference type="ARBA" id="ARBA00022448"/>
    </source>
</evidence>
<keyword evidence="8" id="KW-0732">Signal</keyword>
<protein>
    <submittedName>
        <fullName evidence="10">Cytochrome c2</fullName>
    </submittedName>
</protein>
<dbReference type="Pfam" id="PF00034">
    <property type="entry name" value="Cytochrom_C"/>
    <property type="match status" value="1"/>
</dbReference>
<evidence type="ECO:0000256" key="7">
    <source>
        <dbReference type="PROSITE-ProRule" id="PRU00433"/>
    </source>
</evidence>
<organism evidence="10 11">
    <name type="scientific">Antarctobacter heliothermus</name>
    <dbReference type="NCBI Taxonomy" id="74033"/>
    <lineage>
        <taxon>Bacteria</taxon>
        <taxon>Pseudomonadati</taxon>
        <taxon>Pseudomonadota</taxon>
        <taxon>Alphaproteobacteria</taxon>
        <taxon>Rhodobacterales</taxon>
        <taxon>Roseobacteraceae</taxon>
        <taxon>Antarctobacter</taxon>
    </lineage>
</organism>
<keyword evidence="3 7" id="KW-0479">Metal-binding</keyword>
<feature type="chain" id="PRO_5012397758" evidence="8">
    <location>
        <begin position="20"/>
        <end position="442"/>
    </location>
</feature>
<dbReference type="SMART" id="SM00320">
    <property type="entry name" value="WD40"/>
    <property type="match status" value="6"/>
</dbReference>
<keyword evidence="2 7" id="KW-0349">Heme</keyword>
<evidence type="ECO:0000256" key="5">
    <source>
        <dbReference type="ARBA" id="ARBA00023004"/>
    </source>
</evidence>
<dbReference type="InterPro" id="IPR036322">
    <property type="entry name" value="WD40_repeat_dom_sf"/>
</dbReference>
<dbReference type="InterPro" id="IPR009056">
    <property type="entry name" value="Cyt_c-like_dom"/>
</dbReference>
<accession>A0A222E8E8</accession>
<dbReference type="Gene3D" id="1.10.760.10">
    <property type="entry name" value="Cytochrome c-like domain"/>
    <property type="match status" value="1"/>
</dbReference>
<dbReference type="Proteomes" id="UP000203589">
    <property type="component" value="Chromosome"/>
</dbReference>
<dbReference type="Pfam" id="PF00400">
    <property type="entry name" value="WD40"/>
    <property type="match status" value="5"/>
</dbReference>
<keyword evidence="4" id="KW-0249">Electron transport</keyword>
<evidence type="ECO:0000259" key="9">
    <source>
        <dbReference type="PROSITE" id="PS51007"/>
    </source>
</evidence>
<dbReference type="EMBL" id="CP022540">
    <property type="protein sequence ID" value="ASP22360.1"/>
    <property type="molecule type" value="Genomic_DNA"/>
</dbReference>
<feature type="signal peptide" evidence="8">
    <location>
        <begin position="1"/>
        <end position="19"/>
    </location>
</feature>
<feature type="repeat" description="WD" evidence="6">
    <location>
        <begin position="280"/>
        <end position="311"/>
    </location>
</feature>
<proteinExistence type="predicted"/>
<dbReference type="Gene3D" id="2.130.10.10">
    <property type="entry name" value="YVTN repeat-like/Quinoprotein amine dehydrogenase"/>
    <property type="match status" value="2"/>
</dbReference>
<sequence length="442" mass="47551">MMRALWIAVLACCASPIAAQEFTTLKGHGGPVMALAVSDAGQVASASFDNSVGLWLGGTATWQEGHDAAVVSLDYSQAPALLSGGDDFRVLLWHPDLDQPIEVTKHLGKVSDIAVSPDANYIASAGWDGFVQLTTVVSLLQTTDTPPSDFVTTVLEGHQSNVTAVGFAPDATLYSASSDGTLRIWERNTEGLRPRTIVRHGFGINVLIVEQDWIAYGAVDGGTRVIQPDTGAQIADLTLDRRPILALAYHAETAQLAVGDGHGYIMIVDTTRWQIARDFRAMRHGPVWALAFSPDGQTVYAGGLDDVVYAWPVALLDELESPDGSGQRSFLRDPETMPNGERQFMRKCSICHALTAGSSRKAGPSLYGVFGRRAGTLPDYRYSDTLDGSDIIWTETTIDALFDTGPDHYIPGSKMPMQVIARPEDRADLIAFLKSATTGDAK</sequence>
<evidence type="ECO:0000256" key="2">
    <source>
        <dbReference type="ARBA" id="ARBA00022617"/>
    </source>
</evidence>
<keyword evidence="6" id="KW-0853">WD repeat</keyword>
<evidence type="ECO:0000256" key="4">
    <source>
        <dbReference type="ARBA" id="ARBA00022982"/>
    </source>
</evidence>
<dbReference type="PROSITE" id="PS51007">
    <property type="entry name" value="CYTC"/>
    <property type="match status" value="1"/>
</dbReference>
<keyword evidence="11" id="KW-1185">Reference proteome</keyword>
<dbReference type="PRINTS" id="PR00604">
    <property type="entry name" value="CYTCHRMECIAB"/>
</dbReference>